<dbReference type="AlphaFoldDB" id="A0A0S7B6A9"/>
<proteinExistence type="predicted"/>
<feature type="domain" description="N-acetyltransferase" evidence="1">
    <location>
        <begin position="6"/>
        <end position="178"/>
    </location>
</feature>
<dbReference type="RefSeq" id="WP_075071933.1">
    <property type="nucleotide sequence ID" value="NZ_DF967972.1"/>
</dbReference>
<reference evidence="2" key="1">
    <citation type="submission" date="2015-07" db="EMBL/GenBank/DDBJ databases">
        <title>Draft Genome Sequences of Anaerolinea thermolimosa IMO-1, Bellilinea caldifistulae GOMI-1, Leptolinea tardivitalis YMTK-2, Levilinea saccharolytica KIBI-1,Longilinea arvoryzae KOME-1, Previously Described as Members of the Anaerolineaceae (Chloroflexi).</title>
        <authorList>
            <person name="Sekiguchi Y."/>
            <person name="Ohashi A."/>
            <person name="Matsuura N."/>
            <person name="Tourlousse M.D."/>
        </authorList>
    </citation>
    <scope>NUCLEOTIDE SEQUENCE [LARGE SCALE GENOMIC DNA]</scope>
    <source>
        <strain evidence="2">KOME-1</strain>
    </source>
</reference>
<dbReference type="EMBL" id="DF967972">
    <property type="protein sequence ID" value="GAP12519.1"/>
    <property type="molecule type" value="Genomic_DNA"/>
</dbReference>
<dbReference type="Proteomes" id="UP000055060">
    <property type="component" value="Unassembled WGS sequence"/>
</dbReference>
<keyword evidence="2" id="KW-0808">Transferase</keyword>
<keyword evidence="3" id="KW-1185">Reference proteome</keyword>
<organism evidence="2">
    <name type="scientific">Longilinea arvoryzae</name>
    <dbReference type="NCBI Taxonomy" id="360412"/>
    <lineage>
        <taxon>Bacteria</taxon>
        <taxon>Bacillati</taxon>
        <taxon>Chloroflexota</taxon>
        <taxon>Anaerolineae</taxon>
        <taxon>Anaerolineales</taxon>
        <taxon>Anaerolineaceae</taxon>
        <taxon>Longilinea</taxon>
    </lineage>
</organism>
<evidence type="ECO:0000313" key="3">
    <source>
        <dbReference type="Proteomes" id="UP000055060"/>
    </source>
</evidence>
<dbReference type="Gene3D" id="3.40.630.30">
    <property type="match status" value="1"/>
</dbReference>
<protein>
    <submittedName>
        <fullName evidence="2">Acetyltransferases</fullName>
    </submittedName>
</protein>
<dbReference type="SUPFAM" id="SSF55729">
    <property type="entry name" value="Acyl-CoA N-acyltransferases (Nat)"/>
    <property type="match status" value="1"/>
</dbReference>
<evidence type="ECO:0000259" key="1">
    <source>
        <dbReference type="PROSITE" id="PS51186"/>
    </source>
</evidence>
<evidence type="ECO:0000313" key="2">
    <source>
        <dbReference type="EMBL" id="GAP12519.1"/>
    </source>
</evidence>
<dbReference type="GO" id="GO:0016747">
    <property type="term" value="F:acyltransferase activity, transferring groups other than amino-acyl groups"/>
    <property type="evidence" value="ECO:0007669"/>
    <property type="project" value="InterPro"/>
</dbReference>
<dbReference type="OrthoDB" id="3692150at2"/>
<name>A0A0S7B6A9_9CHLR</name>
<gene>
    <name evidence="2" type="ORF">LARV_00255</name>
</gene>
<dbReference type="InterPro" id="IPR016181">
    <property type="entry name" value="Acyl_CoA_acyltransferase"/>
</dbReference>
<dbReference type="PROSITE" id="PS51186">
    <property type="entry name" value="GNAT"/>
    <property type="match status" value="1"/>
</dbReference>
<dbReference type="STRING" id="360412.LARV_00255"/>
<sequence length="191" mass="20973">MEIQYLELSPASAAAMSDAIVRVYAAAFEPPPYLRGEPEARAFSDIFLRQRGQAGFHCIVAREAALGTVVGFVYGFTSLPGQWWHDQVAQHMNDVQREHWLGSAFELTELAVAPAYQGFGIGGQLHDRVLAGRPQRTAVLSTMQTETNALALYRKRGWQLLVSDFLFSGAVRMYAILGKELAANSLLAVGD</sequence>
<dbReference type="Pfam" id="PF13508">
    <property type="entry name" value="Acetyltransf_7"/>
    <property type="match status" value="1"/>
</dbReference>
<accession>A0A0S7B6A9</accession>
<dbReference type="InterPro" id="IPR000182">
    <property type="entry name" value="GNAT_dom"/>
</dbReference>